<evidence type="ECO:0000259" key="4">
    <source>
        <dbReference type="PROSITE" id="PS50975"/>
    </source>
</evidence>
<dbReference type="PROSITE" id="PS50975">
    <property type="entry name" value="ATP_GRASP"/>
    <property type="match status" value="1"/>
</dbReference>
<evidence type="ECO:0000256" key="3">
    <source>
        <dbReference type="ARBA" id="ARBA00023316"/>
    </source>
</evidence>
<keyword evidence="2" id="KW-0436">Ligase</keyword>
<proteinExistence type="inferred from homology"/>
<evidence type="ECO:0000256" key="1">
    <source>
        <dbReference type="ARBA" id="ARBA00010871"/>
    </source>
</evidence>
<dbReference type="PANTHER" id="PTHR23132:SF23">
    <property type="entry name" value="D-ALANINE--D-ALANINE LIGASE B"/>
    <property type="match status" value="1"/>
</dbReference>
<dbReference type="GO" id="GO:0005524">
    <property type="term" value="F:ATP binding"/>
    <property type="evidence" value="ECO:0007669"/>
    <property type="project" value="InterPro"/>
</dbReference>
<dbReference type="NCBIfam" id="NF002378">
    <property type="entry name" value="PRK01372.1"/>
    <property type="match status" value="1"/>
</dbReference>
<organism evidence="5">
    <name type="scientific">freshwater metagenome</name>
    <dbReference type="NCBI Taxonomy" id="449393"/>
    <lineage>
        <taxon>unclassified sequences</taxon>
        <taxon>metagenomes</taxon>
        <taxon>ecological metagenomes</taxon>
    </lineage>
</organism>
<sequence>MSNQSSLRVVVLAGGLSHERDVSVRSGRRIAEALRSRDVEVDERDMDIELLPWLVADPPACVFPMFHGAAGEDGAIRDVLDLLKLPYVGSDPEACRLTYDKPLAKTILARSGVSTPEMIVLPHEAFRELGAAAVLEAVENAFGFPLVIKPSKGGSALGVSIVHSAEELPTAMVTCFSYGDTALIERCISGTEVAVSVVDLGDGPVALPAVEIVPDGEFYNYNARYTAGLTEFFAPARLSQEVARSVADEAVKVHKTLGLSGFSRSDFIIDAAGIPQFIEANVAPGMTETSLLPQAVTAADLDLGEVCLALVHDAIEAHRQ</sequence>
<dbReference type="InterPro" id="IPR005905">
    <property type="entry name" value="D_ala_D_ala"/>
</dbReference>
<name>A0A6J7D8K4_9ZZZZ</name>
<dbReference type="SUPFAM" id="SSF56059">
    <property type="entry name" value="Glutathione synthetase ATP-binding domain-like"/>
    <property type="match status" value="1"/>
</dbReference>
<dbReference type="Gene3D" id="3.30.1490.20">
    <property type="entry name" value="ATP-grasp fold, A domain"/>
    <property type="match status" value="1"/>
</dbReference>
<comment type="similarity">
    <text evidence="1">Belongs to the D-alanine--D-alanine ligase family.</text>
</comment>
<dbReference type="PIRSF" id="PIRSF039102">
    <property type="entry name" value="Ddl/VanB"/>
    <property type="match status" value="1"/>
</dbReference>
<protein>
    <submittedName>
        <fullName evidence="5">Unannotated protein</fullName>
    </submittedName>
</protein>
<gene>
    <name evidence="5" type="ORF">UFOPK3401_00589</name>
</gene>
<dbReference type="InterPro" id="IPR013815">
    <property type="entry name" value="ATP_grasp_subdomain_1"/>
</dbReference>
<dbReference type="InterPro" id="IPR016185">
    <property type="entry name" value="PreATP-grasp_dom_sf"/>
</dbReference>
<accession>A0A6J7D8K4</accession>
<dbReference type="GO" id="GO:0008716">
    <property type="term" value="F:D-alanine-D-alanine ligase activity"/>
    <property type="evidence" value="ECO:0007669"/>
    <property type="project" value="InterPro"/>
</dbReference>
<evidence type="ECO:0000256" key="2">
    <source>
        <dbReference type="ARBA" id="ARBA00022598"/>
    </source>
</evidence>
<dbReference type="SUPFAM" id="SSF52440">
    <property type="entry name" value="PreATP-grasp domain"/>
    <property type="match status" value="1"/>
</dbReference>
<dbReference type="EMBL" id="CAFBLM010000019">
    <property type="protein sequence ID" value="CAB4867137.1"/>
    <property type="molecule type" value="Genomic_DNA"/>
</dbReference>
<dbReference type="InterPro" id="IPR011761">
    <property type="entry name" value="ATP-grasp"/>
</dbReference>
<dbReference type="Gene3D" id="3.30.470.20">
    <property type="entry name" value="ATP-grasp fold, B domain"/>
    <property type="match status" value="1"/>
</dbReference>
<dbReference type="GO" id="GO:0005737">
    <property type="term" value="C:cytoplasm"/>
    <property type="evidence" value="ECO:0007669"/>
    <property type="project" value="InterPro"/>
</dbReference>
<dbReference type="PANTHER" id="PTHR23132">
    <property type="entry name" value="D-ALANINE--D-ALANINE LIGASE"/>
    <property type="match status" value="1"/>
</dbReference>
<dbReference type="GO" id="GO:0071555">
    <property type="term" value="P:cell wall organization"/>
    <property type="evidence" value="ECO:0007669"/>
    <property type="project" value="UniProtKB-KW"/>
</dbReference>
<keyword evidence="3" id="KW-0961">Cell wall biogenesis/degradation</keyword>
<feature type="domain" description="ATP-grasp" evidence="4">
    <location>
        <begin position="105"/>
        <end position="312"/>
    </location>
</feature>
<dbReference type="InterPro" id="IPR011095">
    <property type="entry name" value="Dala_Dala_lig_C"/>
</dbReference>
<dbReference type="AlphaFoldDB" id="A0A6J7D8K4"/>
<dbReference type="GO" id="GO:0046872">
    <property type="term" value="F:metal ion binding"/>
    <property type="evidence" value="ECO:0007669"/>
    <property type="project" value="InterPro"/>
</dbReference>
<dbReference type="HAMAP" id="MF_00047">
    <property type="entry name" value="Dala_Dala_lig"/>
    <property type="match status" value="1"/>
</dbReference>
<dbReference type="Pfam" id="PF07478">
    <property type="entry name" value="Dala_Dala_lig_C"/>
    <property type="match status" value="1"/>
</dbReference>
<reference evidence="5" key="1">
    <citation type="submission" date="2020-05" db="EMBL/GenBank/DDBJ databases">
        <authorList>
            <person name="Chiriac C."/>
            <person name="Salcher M."/>
            <person name="Ghai R."/>
            <person name="Kavagutti S V."/>
        </authorList>
    </citation>
    <scope>NUCLEOTIDE SEQUENCE</scope>
</reference>
<evidence type="ECO:0000313" key="5">
    <source>
        <dbReference type="EMBL" id="CAB4867137.1"/>
    </source>
</evidence>
<dbReference type="Gene3D" id="3.40.50.20">
    <property type="match status" value="1"/>
</dbReference>